<accession>A0A9P5N5M9</accession>
<evidence type="ECO:0000313" key="2">
    <source>
        <dbReference type="EMBL" id="KAF8487018.1"/>
    </source>
</evidence>
<organism evidence="2 3">
    <name type="scientific">Russula ochroleuca</name>
    <dbReference type="NCBI Taxonomy" id="152965"/>
    <lineage>
        <taxon>Eukaryota</taxon>
        <taxon>Fungi</taxon>
        <taxon>Dikarya</taxon>
        <taxon>Basidiomycota</taxon>
        <taxon>Agaricomycotina</taxon>
        <taxon>Agaricomycetes</taxon>
        <taxon>Russulales</taxon>
        <taxon>Russulaceae</taxon>
        <taxon>Russula</taxon>
    </lineage>
</organism>
<dbReference type="OrthoDB" id="3350812at2759"/>
<sequence>MLARYSALTSVVVGLLPFKIVLRNVTTYLSVLTIICSELVLAMRTWAIWQNSQAILIFLIVLTIVCAAPAIAIIERDMVTNVVVPSVTWNGMQQCHVSISAIKRAWVVPYVGVMVFEVVVLALTLYKVLQRYRAFPTQKSKLLNVLWIDGPVFGQFLL</sequence>
<proteinExistence type="predicted"/>
<feature type="transmembrane region" description="Helical" evidence="1">
    <location>
        <begin position="107"/>
        <end position="129"/>
    </location>
</feature>
<comment type="caution">
    <text evidence="2">The sequence shown here is derived from an EMBL/GenBank/DDBJ whole genome shotgun (WGS) entry which is preliminary data.</text>
</comment>
<feature type="transmembrane region" description="Helical" evidence="1">
    <location>
        <begin position="54"/>
        <end position="74"/>
    </location>
</feature>
<keyword evidence="1" id="KW-0812">Transmembrane</keyword>
<feature type="transmembrane region" description="Helical" evidence="1">
    <location>
        <begin position="20"/>
        <end position="42"/>
    </location>
</feature>
<dbReference type="Proteomes" id="UP000759537">
    <property type="component" value="Unassembled WGS sequence"/>
</dbReference>
<keyword evidence="3" id="KW-1185">Reference proteome</keyword>
<evidence type="ECO:0000313" key="3">
    <source>
        <dbReference type="Proteomes" id="UP000759537"/>
    </source>
</evidence>
<dbReference type="EMBL" id="WHVB01000001">
    <property type="protein sequence ID" value="KAF8487018.1"/>
    <property type="molecule type" value="Genomic_DNA"/>
</dbReference>
<reference evidence="2" key="1">
    <citation type="submission" date="2019-10" db="EMBL/GenBank/DDBJ databases">
        <authorList>
            <consortium name="DOE Joint Genome Institute"/>
            <person name="Kuo A."/>
            <person name="Miyauchi S."/>
            <person name="Kiss E."/>
            <person name="Drula E."/>
            <person name="Kohler A."/>
            <person name="Sanchez-Garcia M."/>
            <person name="Andreopoulos B."/>
            <person name="Barry K.W."/>
            <person name="Bonito G."/>
            <person name="Buee M."/>
            <person name="Carver A."/>
            <person name="Chen C."/>
            <person name="Cichocki N."/>
            <person name="Clum A."/>
            <person name="Culley D."/>
            <person name="Crous P.W."/>
            <person name="Fauchery L."/>
            <person name="Girlanda M."/>
            <person name="Hayes R."/>
            <person name="Keri Z."/>
            <person name="LaButti K."/>
            <person name="Lipzen A."/>
            <person name="Lombard V."/>
            <person name="Magnuson J."/>
            <person name="Maillard F."/>
            <person name="Morin E."/>
            <person name="Murat C."/>
            <person name="Nolan M."/>
            <person name="Ohm R."/>
            <person name="Pangilinan J."/>
            <person name="Pereira M."/>
            <person name="Perotto S."/>
            <person name="Peter M."/>
            <person name="Riley R."/>
            <person name="Sitrit Y."/>
            <person name="Stielow B."/>
            <person name="Szollosi G."/>
            <person name="Zifcakova L."/>
            <person name="Stursova M."/>
            <person name="Spatafora J.W."/>
            <person name="Tedersoo L."/>
            <person name="Vaario L.-M."/>
            <person name="Yamada A."/>
            <person name="Yan M."/>
            <person name="Wang P."/>
            <person name="Xu J."/>
            <person name="Bruns T."/>
            <person name="Baldrian P."/>
            <person name="Vilgalys R."/>
            <person name="Henrissat B."/>
            <person name="Grigoriev I.V."/>
            <person name="Hibbett D."/>
            <person name="Nagy L.G."/>
            <person name="Martin F.M."/>
        </authorList>
    </citation>
    <scope>NUCLEOTIDE SEQUENCE</scope>
    <source>
        <strain evidence="2">Prilba</strain>
    </source>
</reference>
<dbReference type="AlphaFoldDB" id="A0A9P5N5M9"/>
<keyword evidence="1" id="KW-1133">Transmembrane helix</keyword>
<evidence type="ECO:0000256" key="1">
    <source>
        <dbReference type="SAM" id="Phobius"/>
    </source>
</evidence>
<name>A0A9P5N5M9_9AGAM</name>
<reference evidence="2" key="2">
    <citation type="journal article" date="2020" name="Nat. Commun.">
        <title>Large-scale genome sequencing of mycorrhizal fungi provides insights into the early evolution of symbiotic traits.</title>
        <authorList>
            <person name="Miyauchi S."/>
            <person name="Kiss E."/>
            <person name="Kuo A."/>
            <person name="Drula E."/>
            <person name="Kohler A."/>
            <person name="Sanchez-Garcia M."/>
            <person name="Morin E."/>
            <person name="Andreopoulos B."/>
            <person name="Barry K.W."/>
            <person name="Bonito G."/>
            <person name="Buee M."/>
            <person name="Carver A."/>
            <person name="Chen C."/>
            <person name="Cichocki N."/>
            <person name="Clum A."/>
            <person name="Culley D."/>
            <person name="Crous P.W."/>
            <person name="Fauchery L."/>
            <person name="Girlanda M."/>
            <person name="Hayes R.D."/>
            <person name="Keri Z."/>
            <person name="LaButti K."/>
            <person name="Lipzen A."/>
            <person name="Lombard V."/>
            <person name="Magnuson J."/>
            <person name="Maillard F."/>
            <person name="Murat C."/>
            <person name="Nolan M."/>
            <person name="Ohm R.A."/>
            <person name="Pangilinan J."/>
            <person name="Pereira M.F."/>
            <person name="Perotto S."/>
            <person name="Peter M."/>
            <person name="Pfister S."/>
            <person name="Riley R."/>
            <person name="Sitrit Y."/>
            <person name="Stielow J.B."/>
            <person name="Szollosi G."/>
            <person name="Zifcakova L."/>
            <person name="Stursova M."/>
            <person name="Spatafora J.W."/>
            <person name="Tedersoo L."/>
            <person name="Vaario L.M."/>
            <person name="Yamada A."/>
            <person name="Yan M."/>
            <person name="Wang P."/>
            <person name="Xu J."/>
            <person name="Bruns T."/>
            <person name="Baldrian P."/>
            <person name="Vilgalys R."/>
            <person name="Dunand C."/>
            <person name="Henrissat B."/>
            <person name="Grigoriev I.V."/>
            <person name="Hibbett D."/>
            <person name="Nagy L.G."/>
            <person name="Martin F.M."/>
        </authorList>
    </citation>
    <scope>NUCLEOTIDE SEQUENCE</scope>
    <source>
        <strain evidence="2">Prilba</strain>
    </source>
</reference>
<keyword evidence="1" id="KW-0472">Membrane</keyword>
<protein>
    <submittedName>
        <fullName evidence="2">Uncharacterized protein</fullName>
    </submittedName>
</protein>
<gene>
    <name evidence="2" type="ORF">DFH94DRAFT_11179</name>
</gene>